<evidence type="ECO:0000256" key="4">
    <source>
        <dbReference type="ARBA" id="ARBA00022679"/>
    </source>
</evidence>
<proteinExistence type="inferred from homology"/>
<dbReference type="STRING" id="857566.A0A1E3PIJ1"/>
<dbReference type="HAMAP" id="MF_03152">
    <property type="entry name" value="TRM5"/>
    <property type="match status" value="1"/>
</dbReference>
<dbReference type="GO" id="GO:0052906">
    <property type="term" value="F:tRNA (guanine(37)-N1)-methyltransferase activity"/>
    <property type="evidence" value="ECO:0007669"/>
    <property type="project" value="UniProtKB-UniRule"/>
</dbReference>
<dbReference type="InterPro" id="IPR029063">
    <property type="entry name" value="SAM-dependent_MTases_sf"/>
</dbReference>
<evidence type="ECO:0000256" key="8">
    <source>
        <dbReference type="ARBA" id="ARBA00023242"/>
    </source>
</evidence>
<dbReference type="PANTHER" id="PTHR23245:SF36">
    <property type="entry name" value="TRNA (GUANINE(37)-N1)-METHYLTRANSFERASE"/>
    <property type="match status" value="1"/>
</dbReference>
<keyword evidence="8 10" id="KW-0539">Nucleus</keyword>
<evidence type="ECO:0000256" key="1">
    <source>
        <dbReference type="ARBA" id="ARBA00009775"/>
    </source>
</evidence>
<dbReference type="InterPro" id="IPR025792">
    <property type="entry name" value="tRNA_Gua_MeTrfase_euk"/>
</dbReference>
<keyword evidence="5 10" id="KW-0949">S-adenosyl-L-methionine</keyword>
<dbReference type="Gene3D" id="3.30.300.110">
    <property type="entry name" value="Met-10+ protein-like domains"/>
    <property type="match status" value="1"/>
</dbReference>
<dbReference type="GO" id="GO:0002939">
    <property type="term" value="P:tRNA N1-guanine methylation"/>
    <property type="evidence" value="ECO:0007669"/>
    <property type="project" value="TreeGrafter"/>
</dbReference>
<dbReference type="Pfam" id="PF02475">
    <property type="entry name" value="TRM5-TYW2_MTfase"/>
    <property type="match status" value="1"/>
</dbReference>
<dbReference type="InterPro" id="IPR030382">
    <property type="entry name" value="MeTrfase_TRM5/TYW2"/>
</dbReference>
<comment type="subcellular location">
    <subcellularLocation>
        <location evidence="10">Mitochondrion matrix</location>
    </subcellularLocation>
    <subcellularLocation>
        <location evidence="10">Nucleus</location>
    </subcellularLocation>
    <subcellularLocation>
        <location evidence="10">Cytoplasm</location>
    </subcellularLocation>
    <text evidence="10">Predominantly in the mitochondria and in the nucleus.</text>
</comment>
<dbReference type="Pfam" id="PF25133">
    <property type="entry name" value="TYW2_N_2"/>
    <property type="match status" value="1"/>
</dbReference>
<dbReference type="FunFam" id="3.30.300.110:FF:000001">
    <property type="entry name" value="tRNA (guanine(37)-N1)-methyltransferase"/>
    <property type="match status" value="1"/>
</dbReference>
<comment type="function">
    <text evidence="10">Specifically methylates the N1 position of guanosine-37 in various cytoplasmic and mitochondrial tRNAs. Methylation is not dependent on the nature of the nucleoside 5' of the target nucleoside. This is the first step in the biosynthesis of wybutosine (yW), a modified base adjacent to the anticodon of tRNAs and required for accurate decoding.</text>
</comment>
<name>A0A1E3PIJ1_9ASCO</name>
<feature type="binding site" evidence="10">
    <location>
        <position position="396"/>
    </location>
    <ligand>
        <name>S-adenosyl-L-methionine</name>
        <dbReference type="ChEBI" id="CHEBI:59789"/>
    </ligand>
</feature>
<dbReference type="PANTHER" id="PTHR23245">
    <property type="entry name" value="TRNA METHYLTRANSFERASE"/>
    <property type="match status" value="1"/>
</dbReference>
<evidence type="ECO:0000256" key="3">
    <source>
        <dbReference type="ARBA" id="ARBA00022603"/>
    </source>
</evidence>
<feature type="binding site" evidence="10">
    <location>
        <position position="270"/>
    </location>
    <ligand>
        <name>S-adenosyl-L-methionine</name>
        <dbReference type="ChEBI" id="CHEBI:59789"/>
    </ligand>
</feature>
<accession>A0A1E3PIJ1</accession>
<evidence type="ECO:0000256" key="2">
    <source>
        <dbReference type="ARBA" id="ARBA00022490"/>
    </source>
</evidence>
<dbReference type="AlphaFoldDB" id="A0A1E3PIJ1"/>
<keyword evidence="3 10" id="KW-0489">Methyltransferase</keyword>
<dbReference type="Proteomes" id="UP000095009">
    <property type="component" value="Unassembled WGS sequence"/>
</dbReference>
<dbReference type="EMBL" id="KV454410">
    <property type="protein sequence ID" value="ODQ65231.1"/>
    <property type="molecule type" value="Genomic_DNA"/>
</dbReference>
<comment type="similarity">
    <text evidence="1">Belongs to the class I-like SAM-binding methyltransferase superfamily. TRM5/TYW2 family.</text>
</comment>
<dbReference type="OrthoDB" id="408788at2759"/>
<keyword evidence="7 10" id="KW-0496">Mitochondrion</keyword>
<evidence type="ECO:0000256" key="6">
    <source>
        <dbReference type="ARBA" id="ARBA00022694"/>
    </source>
</evidence>
<comment type="catalytic activity">
    <reaction evidence="9 10">
        <text>guanosine(37) in tRNA + S-adenosyl-L-methionine = N(1)-methylguanosine(37) in tRNA + S-adenosyl-L-homocysteine + H(+)</text>
        <dbReference type="Rhea" id="RHEA:36899"/>
        <dbReference type="Rhea" id="RHEA-COMP:10145"/>
        <dbReference type="Rhea" id="RHEA-COMP:10147"/>
        <dbReference type="ChEBI" id="CHEBI:15378"/>
        <dbReference type="ChEBI" id="CHEBI:57856"/>
        <dbReference type="ChEBI" id="CHEBI:59789"/>
        <dbReference type="ChEBI" id="CHEBI:73542"/>
        <dbReference type="ChEBI" id="CHEBI:74269"/>
        <dbReference type="EC" id="2.1.1.228"/>
    </reaction>
</comment>
<evidence type="ECO:0000313" key="13">
    <source>
        <dbReference type="Proteomes" id="UP000095009"/>
    </source>
</evidence>
<keyword evidence="4 10" id="KW-0808">Transferase</keyword>
<feature type="binding site" evidence="10">
    <location>
        <begin position="308"/>
        <end position="309"/>
    </location>
    <ligand>
        <name>S-adenosyl-L-methionine</name>
        <dbReference type="ChEBI" id="CHEBI:59789"/>
    </ligand>
</feature>
<dbReference type="PROSITE" id="PS51684">
    <property type="entry name" value="SAM_MT_TRM5_TYW2"/>
    <property type="match status" value="1"/>
</dbReference>
<protein>
    <recommendedName>
        <fullName evidence="10">tRNA (guanine(37)-N1)-methyltransferase</fullName>
        <ecNumber evidence="10">2.1.1.228</ecNumber>
    </recommendedName>
    <alternativeName>
        <fullName evidence="10">M1G-methyltransferase</fullName>
    </alternativeName>
    <alternativeName>
        <fullName evidence="10">tRNA [GM37] methyltransferase</fullName>
    </alternativeName>
    <alternativeName>
        <fullName evidence="10">tRNA methyltransferase 5</fullName>
    </alternativeName>
</protein>
<feature type="binding site" evidence="10">
    <location>
        <begin position="336"/>
        <end position="337"/>
    </location>
    <ligand>
        <name>S-adenosyl-L-methionine</name>
        <dbReference type="ChEBI" id="CHEBI:59789"/>
    </ligand>
</feature>
<dbReference type="GO" id="GO:0005634">
    <property type="term" value="C:nucleus"/>
    <property type="evidence" value="ECO:0007669"/>
    <property type="project" value="UniProtKB-SubCell"/>
</dbReference>
<dbReference type="InterPro" id="IPR056743">
    <property type="entry name" value="TRM5-TYW2-like_MTfase"/>
</dbReference>
<keyword evidence="13" id="KW-1185">Reference proteome</keyword>
<gene>
    <name evidence="10" type="primary">TRM5</name>
    <name evidence="12" type="ORF">NADFUDRAFT_25650</name>
</gene>
<evidence type="ECO:0000259" key="11">
    <source>
        <dbReference type="PROSITE" id="PS51684"/>
    </source>
</evidence>
<dbReference type="SUPFAM" id="SSF53335">
    <property type="entry name" value="S-adenosyl-L-methionine-dependent methyltransferases"/>
    <property type="match status" value="1"/>
</dbReference>
<dbReference type="Gene3D" id="3.40.50.150">
    <property type="entry name" value="Vaccinia Virus protein VP39"/>
    <property type="match status" value="1"/>
</dbReference>
<comment type="subunit">
    <text evidence="10">Monomer.</text>
</comment>
<evidence type="ECO:0000256" key="10">
    <source>
        <dbReference type="HAMAP-Rule" id="MF_03152"/>
    </source>
</evidence>
<dbReference type="EC" id="2.1.1.228" evidence="10"/>
<keyword evidence="2 10" id="KW-0963">Cytoplasm</keyword>
<dbReference type="GO" id="GO:0070901">
    <property type="term" value="P:mitochondrial tRNA methylation"/>
    <property type="evidence" value="ECO:0007669"/>
    <property type="project" value="UniProtKB-ARBA"/>
</dbReference>
<evidence type="ECO:0000313" key="12">
    <source>
        <dbReference type="EMBL" id="ODQ65231.1"/>
    </source>
</evidence>
<sequence length="503" mass="57245">MFNKSPIPPIFFKKDLNALVRFTSTVLTPVIWFRQKSTRAISLANQSPISPPVNREMRALDRSFFKKQITVIAAVFQDPTFLSKFTRHAKNDYLQLSGVNHIINLPLENGETTKAVLLRHDIDNLNDVPSKVSKKSLEILQEAKALLTTHTLSLDYNHWRADEILHAILPECLHHEIPTGFTTVGHIAHLNVRNEYLPYKNLIGEVIMDKNPRIRTVVNKLDSIDSKFRTFSMEVLAGENLFQVEQNESNCKFQFDFRKVYWNSRLHTEHGRLINQFKPGSAVCDVFSGVGPFAIPAGKNRVFVFANDLNPESYKALMCNITLNKTSSFVNAFNLDGAQFIKISPHLLLDYANKEKFIELPIPKVHRTSHNKDGGKLLANPVSMAIPKVFDHYVMNLPGIAIDFLTAFRGLYLDERLSVMTKEEGFQFPIIHVHCFHKATLENRNPSTEEAILSLKERISQSLGYDIPISALSTHYVRKVAPTKDMYCVSFRLPREVAFATLV</sequence>
<evidence type="ECO:0000256" key="7">
    <source>
        <dbReference type="ARBA" id="ARBA00023128"/>
    </source>
</evidence>
<reference evidence="12 13" key="1">
    <citation type="journal article" date="2016" name="Proc. Natl. Acad. Sci. U.S.A.">
        <title>Comparative genomics of biotechnologically important yeasts.</title>
        <authorList>
            <person name="Riley R."/>
            <person name="Haridas S."/>
            <person name="Wolfe K.H."/>
            <person name="Lopes M.R."/>
            <person name="Hittinger C.T."/>
            <person name="Goeker M."/>
            <person name="Salamov A.A."/>
            <person name="Wisecaver J.H."/>
            <person name="Long T.M."/>
            <person name="Calvey C.H."/>
            <person name="Aerts A.L."/>
            <person name="Barry K.W."/>
            <person name="Choi C."/>
            <person name="Clum A."/>
            <person name="Coughlan A.Y."/>
            <person name="Deshpande S."/>
            <person name="Douglass A.P."/>
            <person name="Hanson S.J."/>
            <person name="Klenk H.-P."/>
            <person name="LaButti K.M."/>
            <person name="Lapidus A."/>
            <person name="Lindquist E.A."/>
            <person name="Lipzen A.M."/>
            <person name="Meier-Kolthoff J.P."/>
            <person name="Ohm R.A."/>
            <person name="Otillar R.P."/>
            <person name="Pangilinan J.L."/>
            <person name="Peng Y."/>
            <person name="Rokas A."/>
            <person name="Rosa C.A."/>
            <person name="Scheuner C."/>
            <person name="Sibirny A.A."/>
            <person name="Slot J.C."/>
            <person name="Stielow J.B."/>
            <person name="Sun H."/>
            <person name="Kurtzman C.P."/>
            <person name="Blackwell M."/>
            <person name="Grigoriev I.V."/>
            <person name="Jeffries T.W."/>
        </authorList>
    </citation>
    <scope>NUCLEOTIDE SEQUENCE [LARGE SCALE GENOMIC DNA]</scope>
    <source>
        <strain evidence="12 13">DSM 6958</strain>
    </source>
</reference>
<dbReference type="InterPro" id="IPR056744">
    <property type="entry name" value="TRM5/TYW2-like_N"/>
</dbReference>
<organism evidence="12 13">
    <name type="scientific">Nadsonia fulvescens var. elongata DSM 6958</name>
    <dbReference type="NCBI Taxonomy" id="857566"/>
    <lineage>
        <taxon>Eukaryota</taxon>
        <taxon>Fungi</taxon>
        <taxon>Dikarya</taxon>
        <taxon>Ascomycota</taxon>
        <taxon>Saccharomycotina</taxon>
        <taxon>Dipodascomycetes</taxon>
        <taxon>Dipodascales</taxon>
        <taxon>Dipodascales incertae sedis</taxon>
        <taxon>Nadsonia</taxon>
    </lineage>
</organism>
<dbReference type="GO" id="GO:0005759">
    <property type="term" value="C:mitochondrial matrix"/>
    <property type="evidence" value="ECO:0007669"/>
    <property type="project" value="UniProtKB-SubCell"/>
</dbReference>
<keyword evidence="6 10" id="KW-0819">tRNA processing</keyword>
<feature type="domain" description="SAM-dependent methyltransferase TRM5/TYW2-type" evidence="11">
    <location>
        <begin position="181"/>
        <end position="495"/>
    </location>
</feature>
<evidence type="ECO:0000256" key="9">
    <source>
        <dbReference type="ARBA" id="ARBA00047783"/>
    </source>
</evidence>
<comment type="similarity">
    <text evidence="10">Belongs to the TRM5 / TYW2 family.</text>
</comment>
<evidence type="ECO:0000256" key="5">
    <source>
        <dbReference type="ARBA" id="ARBA00022691"/>
    </source>
</evidence>